<accession>A0A1H8T445</accession>
<dbReference type="InterPro" id="IPR035965">
    <property type="entry name" value="PAS-like_dom_sf"/>
</dbReference>
<dbReference type="InterPro" id="IPR000014">
    <property type="entry name" value="PAS"/>
</dbReference>
<sequence length="201" mass="22625">MRLCMPCTNRPGLLLDISQILVNWECNIVSVEVDKGELYLEYQLASEKQKPQIMRELQQVDGIYKVSEVFDMPSKERVEQLEAALDSVPDGVLAVNDSGILKHCNKAAANILRLKEDSLEQPLSSSLADSLLIWQTLDSGYSFRNREIFIESIGRYCMVSTLPLRNDTNEAIGAVVTICDSRDVRELVQKMTASWPVAFLL</sequence>
<dbReference type="AlphaFoldDB" id="A0A1H8T445"/>
<proteinExistence type="predicted"/>
<dbReference type="Proteomes" id="UP000198847">
    <property type="component" value="Unassembled WGS sequence"/>
</dbReference>
<dbReference type="Gene3D" id="3.30.450.20">
    <property type="entry name" value="PAS domain"/>
    <property type="match status" value="1"/>
</dbReference>
<dbReference type="EMBL" id="FODY01000006">
    <property type="protein sequence ID" value="SEO85414.1"/>
    <property type="molecule type" value="Genomic_DNA"/>
</dbReference>
<dbReference type="Pfam" id="PF13188">
    <property type="entry name" value="PAS_8"/>
    <property type="match status" value="1"/>
</dbReference>
<dbReference type="RefSeq" id="WP_091745050.1">
    <property type="nucleotide sequence ID" value="NZ_FODY01000006.1"/>
</dbReference>
<reference evidence="2 3" key="1">
    <citation type="submission" date="2016-10" db="EMBL/GenBank/DDBJ databases">
        <authorList>
            <person name="de Groot N.N."/>
        </authorList>
    </citation>
    <scope>NUCLEOTIDE SEQUENCE [LARGE SCALE GENOMIC DNA]</scope>
    <source>
        <strain evidence="2 3">DSM 13305</strain>
    </source>
</reference>
<dbReference type="PROSITE" id="PS51671">
    <property type="entry name" value="ACT"/>
    <property type="match status" value="1"/>
</dbReference>
<evidence type="ECO:0000313" key="2">
    <source>
        <dbReference type="EMBL" id="SEO85414.1"/>
    </source>
</evidence>
<dbReference type="STRING" id="112903.SAMN04490178_1068"/>
<feature type="domain" description="ACT" evidence="1">
    <location>
        <begin position="2"/>
        <end position="74"/>
    </location>
</feature>
<evidence type="ECO:0000259" key="1">
    <source>
        <dbReference type="PROSITE" id="PS51671"/>
    </source>
</evidence>
<dbReference type="InterPro" id="IPR002912">
    <property type="entry name" value="ACT_dom"/>
</dbReference>
<dbReference type="InterPro" id="IPR045865">
    <property type="entry name" value="ACT-like_dom_sf"/>
</dbReference>
<name>A0A1H8T445_9FIRM</name>
<evidence type="ECO:0000313" key="3">
    <source>
        <dbReference type="Proteomes" id="UP000198847"/>
    </source>
</evidence>
<dbReference type="Gene3D" id="3.30.70.260">
    <property type="match status" value="1"/>
</dbReference>
<gene>
    <name evidence="2" type="ORF">SAMN04490178_1068</name>
</gene>
<dbReference type="SUPFAM" id="SSF55021">
    <property type="entry name" value="ACT-like"/>
    <property type="match status" value="1"/>
</dbReference>
<protein>
    <submittedName>
        <fullName evidence="2">PAS domain-containing protein</fullName>
    </submittedName>
</protein>
<keyword evidence="3" id="KW-1185">Reference proteome</keyword>
<dbReference type="SUPFAM" id="SSF55785">
    <property type="entry name" value="PYP-like sensor domain (PAS domain)"/>
    <property type="match status" value="1"/>
</dbReference>
<organism evidence="2 3">
    <name type="scientific">Propionispora vibrioides</name>
    <dbReference type="NCBI Taxonomy" id="112903"/>
    <lineage>
        <taxon>Bacteria</taxon>
        <taxon>Bacillati</taxon>
        <taxon>Bacillota</taxon>
        <taxon>Negativicutes</taxon>
        <taxon>Selenomonadales</taxon>
        <taxon>Sporomusaceae</taxon>
        <taxon>Propionispora</taxon>
    </lineage>
</organism>